<dbReference type="HOGENOM" id="CLU_176734_0_0_2"/>
<accession>Q46EI6</accession>
<dbReference type="KEGG" id="mba:Mbar_A0728"/>
<dbReference type="AlphaFoldDB" id="Q46EI6"/>
<dbReference type="eggNOG" id="arCOG11213">
    <property type="taxonomic scope" value="Archaea"/>
</dbReference>
<dbReference type="PaxDb" id="269797-Mbar_A0728"/>
<sequence>MQGSRIHKDYYDLHVSAGFEETGGNFMSELTHEHRKRKEYRRKSQENGYHAVVKGCTDNLDSDELDLYRFMIGGVQGK</sequence>
<evidence type="ECO:0000313" key="1">
    <source>
        <dbReference type="EMBL" id="AAZ69706.1"/>
    </source>
</evidence>
<protein>
    <submittedName>
        <fullName evidence="1">Uncharacterized protein</fullName>
    </submittedName>
</protein>
<organism evidence="1">
    <name type="scientific">Methanosarcina barkeri (strain Fusaro / DSM 804)</name>
    <dbReference type="NCBI Taxonomy" id="269797"/>
    <lineage>
        <taxon>Archaea</taxon>
        <taxon>Methanobacteriati</taxon>
        <taxon>Methanobacteriota</taxon>
        <taxon>Stenosarchaea group</taxon>
        <taxon>Methanomicrobia</taxon>
        <taxon>Methanosarcinales</taxon>
        <taxon>Methanosarcinaceae</taxon>
        <taxon>Methanosarcina</taxon>
    </lineage>
</organism>
<name>Q46EI6_METBF</name>
<proteinExistence type="predicted"/>
<gene>
    <name evidence="1" type="ordered locus">Mbar_A0728</name>
</gene>
<dbReference type="EMBL" id="CP000099">
    <property type="protein sequence ID" value="AAZ69706.1"/>
    <property type="molecule type" value="Genomic_DNA"/>
</dbReference>
<reference evidence="1" key="1">
    <citation type="submission" date="2006-06" db="EMBL/GenBank/DDBJ databases">
        <title>Complete sequence of chromosome 1 of Methanosarcina barkeri str. fusaro.</title>
        <authorList>
            <person name="Copeland A."/>
            <person name="Lucas S."/>
            <person name="Lapidus A."/>
            <person name="Barry K."/>
            <person name="Detter J.C."/>
            <person name="Glavina T."/>
            <person name="Hammon N."/>
            <person name="Israni S."/>
            <person name="Pitluck S."/>
            <person name="Goodwin L.A."/>
            <person name="Saunders E.H."/>
            <person name="Schmutz J."/>
            <person name="Larimer F."/>
            <person name="Land M."/>
            <person name="Anderson I."/>
            <person name="Richardson P."/>
        </authorList>
    </citation>
    <scope>NUCLEOTIDE SEQUENCE</scope>
    <source>
        <strain evidence="1">Fusaro</strain>
    </source>
</reference>